<evidence type="ECO:0000313" key="2">
    <source>
        <dbReference type="EMBL" id="SFL56828.1"/>
    </source>
</evidence>
<dbReference type="Proteomes" id="UP000199211">
    <property type="component" value="Unassembled WGS sequence"/>
</dbReference>
<protein>
    <submittedName>
        <fullName evidence="1">Uncharacterized protein</fullName>
    </submittedName>
</protein>
<evidence type="ECO:0000313" key="3">
    <source>
        <dbReference type="Proteomes" id="UP000193100"/>
    </source>
</evidence>
<organism evidence="1 3">
    <name type="scientific">Marinobacter salarius</name>
    <dbReference type="NCBI Taxonomy" id="1420917"/>
    <lineage>
        <taxon>Bacteria</taxon>
        <taxon>Pseudomonadati</taxon>
        <taxon>Pseudomonadota</taxon>
        <taxon>Gammaproteobacteria</taxon>
        <taxon>Pseudomonadales</taxon>
        <taxon>Marinobacteraceae</taxon>
        <taxon>Marinobacter</taxon>
    </lineage>
</organism>
<dbReference type="EMBL" id="FOTV01000004">
    <property type="protein sequence ID" value="SFL56828.1"/>
    <property type="molecule type" value="Genomic_DNA"/>
</dbReference>
<dbReference type="AlphaFoldDB" id="A0A1W6KCG6"/>
<accession>A0A1I4IR32</accession>
<keyword evidence="4" id="KW-1185">Reference proteome</keyword>
<evidence type="ECO:0000313" key="1">
    <source>
        <dbReference type="EMBL" id="ARM85077.1"/>
    </source>
</evidence>
<gene>
    <name evidence="1" type="ORF">MARSALSMR5_03032</name>
    <name evidence="2" type="ORF">SAMN04487868_104123</name>
</gene>
<proteinExistence type="predicted"/>
<dbReference type="GeneID" id="77256959"/>
<name>A0A1W6KCG6_9GAMM</name>
<reference evidence="1 3" key="2">
    <citation type="submission" date="2017-04" db="EMBL/GenBank/DDBJ databases">
        <title>Genome Sequence of Marinobacter salarius strain SMR5 Isolated from a culture of the Diatom Skeletonema marinoi.</title>
        <authorList>
            <person name="Topel M."/>
            <person name="Pinder M.I.M."/>
            <person name="Johansson O.N."/>
            <person name="Kourtchenko O."/>
            <person name="Godhe A."/>
            <person name="Clarke A.K."/>
        </authorList>
    </citation>
    <scope>NUCLEOTIDE SEQUENCE [LARGE SCALE GENOMIC DNA]</scope>
    <source>
        <strain evidence="1 3">SMR5</strain>
    </source>
</reference>
<dbReference type="RefSeq" id="WP_085681424.1">
    <property type="nucleotide sequence ID" value="NZ_CP020931.1"/>
</dbReference>
<dbReference type="EMBL" id="CP020931">
    <property type="protein sequence ID" value="ARM85077.1"/>
    <property type="molecule type" value="Genomic_DNA"/>
</dbReference>
<evidence type="ECO:0000313" key="4">
    <source>
        <dbReference type="Proteomes" id="UP000199211"/>
    </source>
</evidence>
<sequence length="84" mass="9927">MANAQNWKREREQYQAAWAKYQNVAERIDAKYESLDSGIKDQAPAEEDLSELQEAWKELENARERLGEYNNELHERHMAQGKSM</sequence>
<dbReference type="Proteomes" id="UP000193100">
    <property type="component" value="Chromosome"/>
</dbReference>
<accession>A0A1W6KCG6</accession>
<reference evidence="2 4" key="1">
    <citation type="submission" date="2016-10" db="EMBL/GenBank/DDBJ databases">
        <authorList>
            <person name="Varghese N."/>
            <person name="Submissions S."/>
        </authorList>
    </citation>
    <scope>NUCLEOTIDE SEQUENCE [LARGE SCALE GENOMIC DNA]</scope>
    <source>
        <strain evidence="2 4">DSM 26291</strain>
    </source>
</reference>